<keyword evidence="2" id="KW-0732">Signal</keyword>
<feature type="signal peptide" evidence="2">
    <location>
        <begin position="1"/>
        <end position="24"/>
    </location>
</feature>
<name>A0ABC9G362_9POAL</name>
<feature type="chain" id="PRO_5044767374" evidence="2">
    <location>
        <begin position="25"/>
        <end position="232"/>
    </location>
</feature>
<dbReference type="EMBL" id="OZ075118">
    <property type="protein sequence ID" value="CAL5086518.1"/>
    <property type="molecule type" value="Genomic_DNA"/>
</dbReference>
<evidence type="ECO:0000313" key="4">
    <source>
        <dbReference type="Proteomes" id="UP001497457"/>
    </source>
</evidence>
<dbReference type="PROSITE" id="PS51257">
    <property type="entry name" value="PROKAR_LIPOPROTEIN"/>
    <property type="match status" value="1"/>
</dbReference>
<dbReference type="Proteomes" id="UP001497457">
    <property type="component" value="Chromosome 8b"/>
</dbReference>
<proteinExistence type="predicted"/>
<evidence type="ECO:0000256" key="2">
    <source>
        <dbReference type="SAM" id="SignalP"/>
    </source>
</evidence>
<dbReference type="AlphaFoldDB" id="A0ABC9G362"/>
<evidence type="ECO:0000256" key="1">
    <source>
        <dbReference type="SAM" id="MobiDB-lite"/>
    </source>
</evidence>
<organism evidence="3 4">
    <name type="scientific">Urochloa decumbens</name>
    <dbReference type="NCBI Taxonomy" id="240449"/>
    <lineage>
        <taxon>Eukaryota</taxon>
        <taxon>Viridiplantae</taxon>
        <taxon>Streptophyta</taxon>
        <taxon>Embryophyta</taxon>
        <taxon>Tracheophyta</taxon>
        <taxon>Spermatophyta</taxon>
        <taxon>Magnoliopsida</taxon>
        <taxon>Liliopsida</taxon>
        <taxon>Poales</taxon>
        <taxon>Poaceae</taxon>
        <taxon>PACMAD clade</taxon>
        <taxon>Panicoideae</taxon>
        <taxon>Panicodae</taxon>
        <taxon>Paniceae</taxon>
        <taxon>Melinidinae</taxon>
        <taxon>Urochloa</taxon>
    </lineage>
</organism>
<protein>
    <submittedName>
        <fullName evidence="3">Uncharacterized protein</fullName>
    </submittedName>
</protein>
<feature type="region of interest" description="Disordered" evidence="1">
    <location>
        <begin position="116"/>
        <end position="232"/>
    </location>
</feature>
<evidence type="ECO:0000313" key="3">
    <source>
        <dbReference type="EMBL" id="CAL5086518.1"/>
    </source>
</evidence>
<accession>A0ABC9G362</accession>
<reference evidence="3" key="1">
    <citation type="submission" date="2024-10" db="EMBL/GenBank/DDBJ databases">
        <authorList>
            <person name="Ryan C."/>
        </authorList>
    </citation>
    <scope>NUCLEOTIDE SEQUENCE [LARGE SCALE GENOMIC DNA]</scope>
</reference>
<feature type="compositionally biased region" description="Low complexity" evidence="1">
    <location>
        <begin position="202"/>
        <end position="214"/>
    </location>
</feature>
<gene>
    <name evidence="3" type="ORF">URODEC1_LOCUS111634</name>
</gene>
<keyword evidence="4" id="KW-1185">Reference proteome</keyword>
<sequence>MRSSLLPVIALLAAAAACLEHAGAKPASPRLSLTTTSESSGRLPTGLGSDDWDWCWESLLALGLCKHDLLASFLAGRSAPRECCLAADEAVHHCGPLTRAFLGSILPRGPLAQCAHQQEVTGGAPATRPSQRRAPPRAPTLETGPRASGSGGTRPPPAPQVRTDAQSPLPRTPPGVSVRQGEETPPEPKVIVAGGSAGGRTGRTPGAPVAVGTATPPPQKGVRAARPSAKGL</sequence>